<gene>
    <name evidence="1" type="ORF">AYI69_g2095</name>
</gene>
<accession>A0A1R1YNH2</accession>
<protein>
    <submittedName>
        <fullName evidence="1">Uncharacterized protein</fullName>
    </submittedName>
</protein>
<evidence type="ECO:0000313" key="2">
    <source>
        <dbReference type="Proteomes" id="UP000187429"/>
    </source>
</evidence>
<name>A0A1R1YNH2_9FUNG</name>
<comment type="caution">
    <text evidence="1">The sequence shown here is derived from an EMBL/GenBank/DDBJ whole genome shotgun (WGS) entry which is preliminary data.</text>
</comment>
<keyword evidence="2" id="KW-1185">Reference proteome</keyword>
<sequence>MKILDPIIERVIESNNLDRVFFEIHYTGYEDQGKYFESNPCLISKIHQNNQISQIDEGRINYDTHFNPILSDNTIGNFGFLVVGNEDFCENYILQAKLYAKSQKILSKVNFYGTYY</sequence>
<organism evidence="1 2">
    <name type="scientific">Smittium culicis</name>
    <dbReference type="NCBI Taxonomy" id="133412"/>
    <lineage>
        <taxon>Eukaryota</taxon>
        <taxon>Fungi</taxon>
        <taxon>Fungi incertae sedis</taxon>
        <taxon>Zoopagomycota</taxon>
        <taxon>Kickxellomycotina</taxon>
        <taxon>Harpellomycetes</taxon>
        <taxon>Harpellales</taxon>
        <taxon>Legeriomycetaceae</taxon>
        <taxon>Smittium</taxon>
    </lineage>
</organism>
<evidence type="ECO:0000313" key="1">
    <source>
        <dbReference type="EMBL" id="OMJ28433.1"/>
    </source>
</evidence>
<dbReference type="AlphaFoldDB" id="A0A1R1YNH2"/>
<proteinExistence type="predicted"/>
<dbReference type="Proteomes" id="UP000187429">
    <property type="component" value="Unassembled WGS sequence"/>
</dbReference>
<reference evidence="2" key="1">
    <citation type="submission" date="2017-01" db="EMBL/GenBank/DDBJ databases">
        <authorList>
            <person name="Wang Y."/>
            <person name="White M."/>
            <person name="Kvist S."/>
            <person name="Moncalvo J.-M."/>
        </authorList>
    </citation>
    <scope>NUCLEOTIDE SEQUENCE [LARGE SCALE GENOMIC DNA]</scope>
    <source>
        <strain evidence="2">ID-206-W2</strain>
    </source>
</reference>
<dbReference type="EMBL" id="LSSM01000593">
    <property type="protein sequence ID" value="OMJ28433.1"/>
    <property type="molecule type" value="Genomic_DNA"/>
</dbReference>